<evidence type="ECO:0000313" key="2">
    <source>
        <dbReference type="Proteomes" id="UP000810292"/>
    </source>
</evidence>
<dbReference type="InterPro" id="IPR011951">
    <property type="entry name" value="HAD-SF_hydro_IA_YjjG/PynA"/>
</dbReference>
<dbReference type="SFLD" id="SFLDG01129">
    <property type="entry name" value="C1.5:_HAD__Beta-PGM__Phosphata"/>
    <property type="match status" value="1"/>
</dbReference>
<sequence>MKEYLLFDADGTLYDFGKTEKIALSALFNELRIPENLLPVYHEGNRKCWDMYEKGEITLEELEPLRFQLFFDRIGNNADSTEAGNEYARLLGENGILIDGAREFLDEVRERYHLEIITNGIARVQKARFKGTDTLHYFENIFISQEIGYAKPDPRFFSHVLSDLDTAPENCLVIGDSDSSDIKGAINSGIDSVFISFTGKTSSLADHSVSSYQELLSLLDDFN</sequence>
<accession>A0A9D9IB70</accession>
<dbReference type="GO" id="GO:0008253">
    <property type="term" value="F:5'-nucleotidase activity"/>
    <property type="evidence" value="ECO:0007669"/>
    <property type="project" value="InterPro"/>
</dbReference>
<protein>
    <submittedName>
        <fullName evidence="1">Noncanonical pyrimidine nucleotidase, YjjG family</fullName>
    </submittedName>
</protein>
<dbReference type="NCBIfam" id="TIGR01509">
    <property type="entry name" value="HAD-SF-IA-v3"/>
    <property type="match status" value="1"/>
</dbReference>
<dbReference type="InterPro" id="IPR036412">
    <property type="entry name" value="HAD-like_sf"/>
</dbReference>
<dbReference type="EMBL" id="JADIMF010000077">
    <property type="protein sequence ID" value="MBO8469140.1"/>
    <property type="molecule type" value="Genomic_DNA"/>
</dbReference>
<dbReference type="Pfam" id="PF00702">
    <property type="entry name" value="Hydrolase"/>
    <property type="match status" value="1"/>
</dbReference>
<dbReference type="Gene3D" id="1.10.150.240">
    <property type="entry name" value="Putative phosphatase, domain 2"/>
    <property type="match status" value="1"/>
</dbReference>
<dbReference type="InterPro" id="IPR023198">
    <property type="entry name" value="PGP-like_dom2"/>
</dbReference>
<comment type="caution">
    <text evidence="1">The sequence shown here is derived from an EMBL/GenBank/DDBJ whole genome shotgun (WGS) entry which is preliminary data.</text>
</comment>
<dbReference type="Proteomes" id="UP000810292">
    <property type="component" value="Unassembled WGS sequence"/>
</dbReference>
<dbReference type="NCBIfam" id="TIGR01549">
    <property type="entry name" value="HAD-SF-IA-v1"/>
    <property type="match status" value="1"/>
</dbReference>
<dbReference type="PANTHER" id="PTHR47478">
    <property type="match status" value="1"/>
</dbReference>
<dbReference type="PANTHER" id="PTHR47478:SF1">
    <property type="entry name" value="PYRIMIDINE 5'-NUCLEOTIDASE YJJG"/>
    <property type="match status" value="1"/>
</dbReference>
<dbReference type="InterPro" id="IPR006439">
    <property type="entry name" value="HAD-SF_hydro_IA"/>
</dbReference>
<dbReference type="SUPFAM" id="SSF56784">
    <property type="entry name" value="HAD-like"/>
    <property type="match status" value="1"/>
</dbReference>
<proteinExistence type="predicted"/>
<dbReference type="SFLD" id="SFLDS00003">
    <property type="entry name" value="Haloacid_Dehalogenase"/>
    <property type="match status" value="1"/>
</dbReference>
<name>A0A9D9IB70_9SPIO</name>
<dbReference type="NCBIfam" id="TIGR02254">
    <property type="entry name" value="YjjG_YfnB"/>
    <property type="match status" value="1"/>
</dbReference>
<dbReference type="InterPro" id="IPR023214">
    <property type="entry name" value="HAD_sf"/>
</dbReference>
<dbReference type="InterPro" id="IPR052550">
    <property type="entry name" value="Pyrimidine_5'-ntase_YjjG"/>
</dbReference>
<dbReference type="AlphaFoldDB" id="A0A9D9IB70"/>
<organism evidence="1 2">
    <name type="scientific">Candidatus Ornithospirochaeta stercoravium</name>
    <dbReference type="NCBI Taxonomy" id="2840897"/>
    <lineage>
        <taxon>Bacteria</taxon>
        <taxon>Pseudomonadati</taxon>
        <taxon>Spirochaetota</taxon>
        <taxon>Spirochaetia</taxon>
        <taxon>Spirochaetales</taxon>
        <taxon>Spirochaetaceae</taxon>
        <taxon>Spirochaetaceae incertae sedis</taxon>
        <taxon>Candidatus Ornithospirochaeta</taxon>
    </lineage>
</organism>
<dbReference type="Gene3D" id="3.40.50.1000">
    <property type="entry name" value="HAD superfamily/HAD-like"/>
    <property type="match status" value="1"/>
</dbReference>
<reference evidence="1" key="1">
    <citation type="submission" date="2020-10" db="EMBL/GenBank/DDBJ databases">
        <authorList>
            <person name="Gilroy R."/>
        </authorList>
    </citation>
    <scope>NUCLEOTIDE SEQUENCE</scope>
    <source>
        <strain evidence="1">14700</strain>
    </source>
</reference>
<gene>
    <name evidence="1" type="ORF">IAA72_05085</name>
</gene>
<reference evidence="1" key="2">
    <citation type="journal article" date="2021" name="PeerJ">
        <title>Extensive microbial diversity within the chicken gut microbiome revealed by metagenomics and culture.</title>
        <authorList>
            <person name="Gilroy R."/>
            <person name="Ravi A."/>
            <person name="Getino M."/>
            <person name="Pursley I."/>
            <person name="Horton D.L."/>
            <person name="Alikhan N.F."/>
            <person name="Baker D."/>
            <person name="Gharbi K."/>
            <person name="Hall N."/>
            <person name="Watson M."/>
            <person name="Adriaenssens E.M."/>
            <person name="Foster-Nyarko E."/>
            <person name="Jarju S."/>
            <person name="Secka A."/>
            <person name="Antonio M."/>
            <person name="Oren A."/>
            <person name="Chaudhuri R.R."/>
            <person name="La Ragione R."/>
            <person name="Hildebrand F."/>
            <person name="Pallen M.J."/>
        </authorList>
    </citation>
    <scope>NUCLEOTIDE SEQUENCE</scope>
    <source>
        <strain evidence="1">14700</strain>
    </source>
</reference>
<evidence type="ECO:0000313" key="1">
    <source>
        <dbReference type="EMBL" id="MBO8469140.1"/>
    </source>
</evidence>